<gene>
    <name evidence="3" type="ORF">NP493_1691g00022</name>
</gene>
<evidence type="ECO:0000259" key="2">
    <source>
        <dbReference type="Pfam" id="PF23099"/>
    </source>
</evidence>
<accession>A0AAD9JW41</accession>
<dbReference type="GO" id="GO:0030686">
    <property type="term" value="C:90S preribosome"/>
    <property type="evidence" value="ECO:0007669"/>
    <property type="project" value="TreeGrafter"/>
</dbReference>
<evidence type="ECO:0000256" key="1">
    <source>
        <dbReference type="SAM" id="MobiDB-lite"/>
    </source>
</evidence>
<reference evidence="3" key="1">
    <citation type="journal article" date="2023" name="Mol. Biol. Evol.">
        <title>Third-Generation Sequencing Reveals the Adaptive Role of the Epigenome in Three Deep-Sea Polychaetes.</title>
        <authorList>
            <person name="Perez M."/>
            <person name="Aroh O."/>
            <person name="Sun Y."/>
            <person name="Lan Y."/>
            <person name="Juniper S.K."/>
            <person name="Young C.R."/>
            <person name="Angers B."/>
            <person name="Qian P.Y."/>
        </authorList>
    </citation>
    <scope>NUCLEOTIDE SEQUENCE</scope>
    <source>
        <strain evidence="3">R07B-5</strain>
    </source>
</reference>
<feature type="compositionally biased region" description="Basic residues" evidence="1">
    <location>
        <begin position="59"/>
        <end position="74"/>
    </location>
</feature>
<dbReference type="Proteomes" id="UP001209878">
    <property type="component" value="Unassembled WGS sequence"/>
</dbReference>
<dbReference type="Pfam" id="PF23099">
    <property type="entry name" value="UTP20_C"/>
    <property type="match status" value="1"/>
</dbReference>
<dbReference type="InterPro" id="IPR057525">
    <property type="entry name" value="UTP20_C"/>
</dbReference>
<dbReference type="GO" id="GO:0032040">
    <property type="term" value="C:small-subunit processome"/>
    <property type="evidence" value="ECO:0007669"/>
    <property type="project" value="TreeGrafter"/>
</dbReference>
<dbReference type="AlphaFoldDB" id="A0AAD9JW41"/>
<feature type="region of interest" description="Disordered" evidence="1">
    <location>
        <begin position="43"/>
        <end position="94"/>
    </location>
</feature>
<sequence length="94" mass="10957">MSASMRFQTRSLYRIIGIVGVETFTKTYATALRALTERRDIRKRQRATQAVADPELAARRKIKKNLAKKEAKKRRIEELRPTKNNSGKKRKRKA</sequence>
<name>A0AAD9JW41_RIDPI</name>
<organism evidence="3 4">
    <name type="scientific">Ridgeia piscesae</name>
    <name type="common">Tubeworm</name>
    <dbReference type="NCBI Taxonomy" id="27915"/>
    <lineage>
        <taxon>Eukaryota</taxon>
        <taxon>Metazoa</taxon>
        <taxon>Spiralia</taxon>
        <taxon>Lophotrochozoa</taxon>
        <taxon>Annelida</taxon>
        <taxon>Polychaeta</taxon>
        <taxon>Sedentaria</taxon>
        <taxon>Canalipalpata</taxon>
        <taxon>Sabellida</taxon>
        <taxon>Siboglinidae</taxon>
        <taxon>Ridgeia</taxon>
    </lineage>
</organism>
<dbReference type="InterPro" id="IPR052575">
    <property type="entry name" value="SSU_processome_comp_20"/>
</dbReference>
<feature type="domain" description="U3 small nucleolar RNA-associated protein 20 C-terminal" evidence="2">
    <location>
        <begin position="19"/>
        <end position="77"/>
    </location>
</feature>
<evidence type="ECO:0000313" key="3">
    <source>
        <dbReference type="EMBL" id="KAK2159770.1"/>
    </source>
</evidence>
<dbReference type="PANTHER" id="PTHR17695">
    <property type="entry name" value="SMALL SUBUNIT PROCESSOME COMPONENT 20 HOMOLOG"/>
    <property type="match status" value="1"/>
</dbReference>
<protein>
    <recommendedName>
        <fullName evidence="2">U3 small nucleolar RNA-associated protein 20 C-terminal domain-containing protein</fullName>
    </recommendedName>
</protein>
<keyword evidence="4" id="KW-1185">Reference proteome</keyword>
<evidence type="ECO:0000313" key="4">
    <source>
        <dbReference type="Proteomes" id="UP001209878"/>
    </source>
</evidence>
<proteinExistence type="predicted"/>
<dbReference type="PANTHER" id="PTHR17695:SF11">
    <property type="entry name" value="SMALL SUBUNIT PROCESSOME COMPONENT 20 HOMOLOG"/>
    <property type="match status" value="1"/>
</dbReference>
<dbReference type="EMBL" id="JAODUO010001691">
    <property type="protein sequence ID" value="KAK2159770.1"/>
    <property type="molecule type" value="Genomic_DNA"/>
</dbReference>
<comment type="caution">
    <text evidence="3">The sequence shown here is derived from an EMBL/GenBank/DDBJ whole genome shotgun (WGS) entry which is preliminary data.</text>
</comment>